<sequence>MKISITVNGRTLTASLYDNSSARALAELLRKGPLTLKMNDYGGFEKVGELPVSLPRNDAHINTDAGDLILYQGKSFVIYYDKNSWSFTPLGKIEGISKSGLKALLGAGSVTVQLSIGGA</sequence>
<accession>A0A644TFY8</accession>
<organism evidence="2">
    <name type="scientific">bioreactor metagenome</name>
    <dbReference type="NCBI Taxonomy" id="1076179"/>
    <lineage>
        <taxon>unclassified sequences</taxon>
        <taxon>metagenomes</taxon>
        <taxon>ecological metagenomes</taxon>
    </lineage>
</organism>
<protein>
    <recommendedName>
        <fullName evidence="1">Cyclophilin-like domain-containing protein</fullName>
    </recommendedName>
</protein>
<gene>
    <name evidence="2" type="ORF">SDC9_10358</name>
</gene>
<name>A0A644TFY8_9ZZZZ</name>
<dbReference type="AlphaFoldDB" id="A0A644TFY8"/>
<dbReference type="EMBL" id="VSSQ01000025">
    <property type="protein sequence ID" value="MPL64701.1"/>
    <property type="molecule type" value="Genomic_DNA"/>
</dbReference>
<proteinExistence type="predicted"/>
<evidence type="ECO:0000259" key="1">
    <source>
        <dbReference type="Pfam" id="PF18050"/>
    </source>
</evidence>
<dbReference type="Gene3D" id="2.40.100.20">
    <property type="match status" value="1"/>
</dbReference>
<dbReference type="Pfam" id="PF18050">
    <property type="entry name" value="Cyclophil_like2"/>
    <property type="match status" value="1"/>
</dbReference>
<evidence type="ECO:0000313" key="2">
    <source>
        <dbReference type="EMBL" id="MPL64701.1"/>
    </source>
</evidence>
<comment type="caution">
    <text evidence="2">The sequence shown here is derived from an EMBL/GenBank/DDBJ whole genome shotgun (WGS) entry which is preliminary data.</text>
</comment>
<reference evidence="2" key="1">
    <citation type="submission" date="2019-08" db="EMBL/GenBank/DDBJ databases">
        <authorList>
            <person name="Kucharzyk K."/>
            <person name="Murdoch R.W."/>
            <person name="Higgins S."/>
            <person name="Loffler F."/>
        </authorList>
    </citation>
    <scope>NUCLEOTIDE SEQUENCE</scope>
</reference>
<feature type="domain" description="Cyclophilin-like" evidence="1">
    <location>
        <begin position="5"/>
        <end position="114"/>
    </location>
</feature>
<dbReference type="InterPro" id="IPR029000">
    <property type="entry name" value="Cyclophilin-like_dom_sf"/>
</dbReference>
<dbReference type="InterPro" id="IPR041183">
    <property type="entry name" value="Cyclophilin-like"/>
</dbReference>
<dbReference type="SUPFAM" id="SSF50891">
    <property type="entry name" value="Cyclophilin-like"/>
    <property type="match status" value="1"/>
</dbReference>